<feature type="region of interest" description="Disordered" evidence="1">
    <location>
        <begin position="217"/>
        <end position="253"/>
    </location>
</feature>
<feature type="compositionally biased region" description="Polar residues" evidence="1">
    <location>
        <begin position="329"/>
        <end position="348"/>
    </location>
</feature>
<gene>
    <name evidence="2" type="ORF">PVC01_000129800</name>
</gene>
<dbReference type="Proteomes" id="UP000305196">
    <property type="component" value="Unassembled WGS sequence"/>
</dbReference>
<dbReference type="VEuPathDB" id="PlasmoDB:PVPAM_130063300"/>
<dbReference type="AlphaFoldDB" id="A0A1G4EDX8"/>
<dbReference type="VEuPathDB" id="PlasmoDB:PVW1_000006300"/>
<dbReference type="EMBL" id="FLYI01000512">
    <property type="protein sequence ID" value="SCA60834.1"/>
    <property type="molecule type" value="Genomic_DNA"/>
</dbReference>
<evidence type="ECO:0000256" key="1">
    <source>
        <dbReference type="SAM" id="MobiDB-lite"/>
    </source>
</evidence>
<feature type="compositionally biased region" description="Pro residues" evidence="1">
    <location>
        <begin position="218"/>
        <end position="228"/>
    </location>
</feature>
<proteinExistence type="predicted"/>
<dbReference type="VEuPathDB" id="PlasmoDB:PVX_073190"/>
<reference evidence="2 3" key="1">
    <citation type="submission" date="2016-07" db="EMBL/GenBank/DDBJ databases">
        <authorList>
            <consortium name="Pathogen Informatics"/>
        </authorList>
    </citation>
    <scope>NUCLEOTIDE SEQUENCE [LARGE SCALE GENOMIC DNA]</scope>
</reference>
<feature type="region of interest" description="Disordered" evidence="1">
    <location>
        <begin position="329"/>
        <end position="352"/>
    </location>
</feature>
<accession>A0A1G4EDX8</accession>
<name>A0A1G4EDX8_PLAVI</name>
<evidence type="ECO:0000313" key="3">
    <source>
        <dbReference type="Proteomes" id="UP000305196"/>
    </source>
</evidence>
<protein>
    <submittedName>
        <fullName evidence="2">Vir protein, putative</fullName>
    </submittedName>
</protein>
<evidence type="ECO:0000313" key="2">
    <source>
        <dbReference type="EMBL" id="SCA60834.1"/>
    </source>
</evidence>
<dbReference type="VEuPathDB" id="PlasmoDB:PVP01_0221600"/>
<organism evidence="2 3">
    <name type="scientific">Plasmodium vivax</name>
    <name type="common">malaria parasite P. vivax</name>
    <dbReference type="NCBI Taxonomy" id="5855"/>
    <lineage>
        <taxon>Eukaryota</taxon>
        <taxon>Sar</taxon>
        <taxon>Alveolata</taxon>
        <taxon>Apicomplexa</taxon>
        <taxon>Aconoidasida</taxon>
        <taxon>Haemosporida</taxon>
        <taxon>Plasmodiidae</taxon>
        <taxon>Plasmodium</taxon>
        <taxon>Plasmodium (Plasmodium)</taxon>
    </lineage>
</organism>
<sequence length="432" mass="50098">MPYYKSNIDFFNYGNYNRVKSYFETNYWTYDKGILKKIIQSINANSDQKEKLNPIFEQLKKYATRGHAFYHCSEPECCRYINHWLNIKLIENKHIGLSESIFKIFDEFMDNYKKYKEGAKCVNKLHYIEPEKVRNIKILYELYDRYTDLERRNKTEYNILPCSTYHSLITDYNNFIRNYRKQSINYLNNLLNEFKTKIEGFESISKGGCSKNYEILPPVEPPSLPPKGHPAKEKVDLPQPEETTISEGQELHVSKPQLEPLSVESGDQKAQGTLLEGNLGKTPRDQTLAQSIRETQHTSNFLNSYGTELRGNFVNSLDSNPSYQLMEQLDGDNSSRLPQFPSRDQSAQQRDKDGYYSTITDTITGFISEVQPGPVLGVSGGMGVLFLLFKLDPSLEEEEDDSVKFLEILEDLHQENSQIFMNMMVDLLDMVQ</sequence>